<dbReference type="EMBL" id="JAQOSQ010000005">
    <property type="protein sequence ID" value="MDJ1182995.1"/>
    <property type="molecule type" value="Genomic_DNA"/>
</dbReference>
<evidence type="ECO:0000313" key="3">
    <source>
        <dbReference type="Proteomes" id="UP001232992"/>
    </source>
</evidence>
<comment type="caution">
    <text evidence="2">The sequence shown here is derived from an EMBL/GenBank/DDBJ whole genome shotgun (WGS) entry which is preliminary data.</text>
</comment>
<accession>A0ABT7BUY2</accession>
<keyword evidence="1" id="KW-0812">Transmembrane</keyword>
<evidence type="ECO:0000256" key="1">
    <source>
        <dbReference type="SAM" id="Phobius"/>
    </source>
</evidence>
<keyword evidence="1" id="KW-1133">Transmembrane helix</keyword>
<evidence type="ECO:0000313" key="2">
    <source>
        <dbReference type="EMBL" id="MDJ1182995.1"/>
    </source>
</evidence>
<dbReference type="Proteomes" id="UP001232992">
    <property type="component" value="Unassembled WGS sequence"/>
</dbReference>
<feature type="transmembrane region" description="Helical" evidence="1">
    <location>
        <begin position="6"/>
        <end position="24"/>
    </location>
</feature>
<sequence>MKLAYLKPWLILSSILFIVFVLVGDRFLPEPLGPASAQTRVGLSKFVVGLIPQWERKTDPNKRTLDAIEQEEAESKGK</sequence>
<dbReference type="RefSeq" id="WP_283757649.1">
    <property type="nucleotide sequence ID" value="NZ_JAQOSQ010000005.1"/>
</dbReference>
<name>A0ABT7BUY2_9CYAN</name>
<reference evidence="2 3" key="1">
    <citation type="submission" date="2023-01" db="EMBL/GenBank/DDBJ databases">
        <title>Novel diversity within Roseofilum (Cyanobacteria; Desertifilaceae) from marine benthic mats with descriptions of four novel species.</title>
        <authorList>
            <person name="Wang Y."/>
            <person name="Berthold D.E."/>
            <person name="Hu J."/>
            <person name="Lefler F.W."/>
            <person name="Laughinghouse H.D. IV."/>
        </authorList>
    </citation>
    <scope>NUCLEOTIDE SEQUENCE [LARGE SCALE GENOMIC DNA]</scope>
    <source>
        <strain evidence="2 3">BLCC-M143</strain>
    </source>
</reference>
<keyword evidence="3" id="KW-1185">Reference proteome</keyword>
<keyword evidence="1" id="KW-0472">Membrane</keyword>
<proteinExistence type="predicted"/>
<protein>
    <submittedName>
        <fullName evidence="2">Uncharacterized protein</fullName>
    </submittedName>
</protein>
<organism evidence="2 3">
    <name type="scientific">Roseofilum casamattae BLCC-M143</name>
    <dbReference type="NCBI Taxonomy" id="3022442"/>
    <lineage>
        <taxon>Bacteria</taxon>
        <taxon>Bacillati</taxon>
        <taxon>Cyanobacteriota</taxon>
        <taxon>Cyanophyceae</taxon>
        <taxon>Desertifilales</taxon>
        <taxon>Desertifilaceae</taxon>
        <taxon>Roseofilum</taxon>
        <taxon>Roseofilum casamattae</taxon>
    </lineage>
</organism>
<gene>
    <name evidence="2" type="ORF">PMH09_07290</name>
</gene>